<evidence type="ECO:0000313" key="3">
    <source>
        <dbReference type="Proteomes" id="UP000185990"/>
    </source>
</evidence>
<evidence type="ECO:0000313" key="4">
    <source>
        <dbReference type="Proteomes" id="UP000186677"/>
    </source>
</evidence>
<proteinExistence type="predicted"/>
<keyword evidence="4" id="KW-1185">Reference proteome</keyword>
<evidence type="ECO:0000313" key="2">
    <source>
        <dbReference type="EMBL" id="OKA21673.1"/>
    </source>
</evidence>
<name>A0A0M4QJ44_9PSED</name>
<accession>A0A0M4QJ44</accession>
<evidence type="ECO:0000313" key="1">
    <source>
        <dbReference type="EMBL" id="OKA19203.1"/>
    </source>
</evidence>
<gene>
    <name evidence="2" type="ORF">BOH73_10285</name>
    <name evidence="1" type="ORF">BOH74_18625</name>
</gene>
<dbReference type="EMBL" id="MPJC01000005">
    <property type="protein sequence ID" value="OKA21673.1"/>
    <property type="molecule type" value="Genomic_DNA"/>
</dbReference>
<dbReference type="KEGG" id="ppsy:AOC04_11985"/>
<comment type="caution">
    <text evidence="1">The sequence shown here is derived from an EMBL/GenBank/DDBJ whole genome shotgun (WGS) entry which is preliminary data.</text>
</comment>
<reference evidence="1 3" key="1">
    <citation type="submission" date="2016-11" db="EMBL/GenBank/DDBJ databases">
        <title>Draft genome of Pseudomonas versuta A4R1.12.</title>
        <authorList>
            <person name="See-Too W.-S."/>
        </authorList>
    </citation>
    <scope>NUCLEOTIDE SEQUENCE [LARGE SCALE GENOMIC DNA]</scope>
    <source>
        <strain evidence="1 3">A4R1.12</strain>
    </source>
</reference>
<organism evidence="1 3">
    <name type="scientific">Pseudomonas versuta</name>
    <dbReference type="NCBI Taxonomy" id="1788301"/>
    <lineage>
        <taxon>Bacteria</taxon>
        <taxon>Pseudomonadati</taxon>
        <taxon>Pseudomonadota</taxon>
        <taxon>Gammaproteobacteria</taxon>
        <taxon>Pseudomonadales</taxon>
        <taxon>Pseudomonadaceae</taxon>
        <taxon>Pseudomonas</taxon>
    </lineage>
</organism>
<protein>
    <submittedName>
        <fullName evidence="1">Uncharacterized protein</fullName>
    </submittedName>
</protein>
<dbReference type="Proteomes" id="UP000185990">
    <property type="component" value="Unassembled WGS sequence"/>
</dbReference>
<dbReference type="Proteomes" id="UP000186677">
    <property type="component" value="Unassembled WGS sequence"/>
</dbReference>
<dbReference type="EMBL" id="MPJD01000033">
    <property type="protein sequence ID" value="OKA19203.1"/>
    <property type="molecule type" value="Genomic_DNA"/>
</dbReference>
<sequence>MLEVFRHQERCSLFEYRVLSFKTSDSNVQFLDFLLLRVQRLALQGDACAFQLKLSNPTAQSRFAYSERACSFDETVSLLE</sequence>
<dbReference type="AlphaFoldDB" id="A0A0M4QJ44"/>
<accession>A0A1Q4KJQ1</accession>
<reference evidence="2 4" key="2">
    <citation type="submission" date="2016-11" db="EMBL/GenBank/DDBJ databases">
        <title>Draft genome of Pseudomonas versuta A4R1.5.</title>
        <authorList>
            <person name="See-Too W.-S."/>
        </authorList>
    </citation>
    <scope>NUCLEOTIDE SEQUENCE [LARGE SCALE GENOMIC DNA]</scope>
    <source>
        <strain evidence="2 4">A4R1.5</strain>
    </source>
</reference>